<dbReference type="RefSeq" id="WP_311721989.1">
    <property type="nucleotide sequence ID" value="NZ_JAVRFD010000001.1"/>
</dbReference>
<protein>
    <submittedName>
        <fullName evidence="3">FlgD immunoglobulin-like domain containing protein</fullName>
    </submittedName>
</protein>
<keyword evidence="4" id="KW-1185">Reference proteome</keyword>
<gene>
    <name evidence="3" type="ORF">RND15_03115</name>
</gene>
<dbReference type="InterPro" id="IPR025965">
    <property type="entry name" value="FlgD/Vpr_Ig-like"/>
</dbReference>
<dbReference type="Gene3D" id="2.60.40.4070">
    <property type="match status" value="1"/>
</dbReference>
<comment type="caution">
    <text evidence="3">The sequence shown here is derived from an EMBL/GenBank/DDBJ whole genome shotgun (WGS) entry which is preliminary data.</text>
</comment>
<evidence type="ECO:0000313" key="4">
    <source>
        <dbReference type="Proteomes" id="UP001180754"/>
    </source>
</evidence>
<organism evidence="3 4">
    <name type="scientific">Streptomyces lonegramiae</name>
    <dbReference type="NCBI Taxonomy" id="3075524"/>
    <lineage>
        <taxon>Bacteria</taxon>
        <taxon>Bacillati</taxon>
        <taxon>Actinomycetota</taxon>
        <taxon>Actinomycetes</taxon>
        <taxon>Kitasatosporales</taxon>
        <taxon>Streptomycetaceae</taxon>
        <taxon>Streptomyces</taxon>
    </lineage>
</organism>
<evidence type="ECO:0000313" key="3">
    <source>
        <dbReference type="EMBL" id="MDT0541707.1"/>
    </source>
</evidence>
<dbReference type="EMBL" id="JAVRFD010000001">
    <property type="protein sequence ID" value="MDT0541707.1"/>
    <property type="molecule type" value="Genomic_DNA"/>
</dbReference>
<proteinExistence type="predicted"/>
<dbReference type="Proteomes" id="UP001180754">
    <property type="component" value="Unassembled WGS sequence"/>
</dbReference>
<feature type="signal peptide" evidence="1">
    <location>
        <begin position="1"/>
        <end position="39"/>
    </location>
</feature>
<evidence type="ECO:0000256" key="1">
    <source>
        <dbReference type="SAM" id="SignalP"/>
    </source>
</evidence>
<accession>A0ABU2X7B0</accession>
<evidence type="ECO:0000259" key="2">
    <source>
        <dbReference type="Pfam" id="PF13860"/>
    </source>
</evidence>
<feature type="chain" id="PRO_5046943841" evidence="1">
    <location>
        <begin position="40"/>
        <end position="768"/>
    </location>
</feature>
<name>A0ABU2X7B0_9ACTN</name>
<keyword evidence="1" id="KW-0732">Signal</keyword>
<reference evidence="3" key="1">
    <citation type="submission" date="2024-05" db="EMBL/GenBank/DDBJ databases">
        <title>30 novel species of actinomycetes from the DSMZ collection.</title>
        <authorList>
            <person name="Nouioui I."/>
        </authorList>
    </citation>
    <scope>NUCLEOTIDE SEQUENCE</scope>
    <source>
        <strain evidence="3">DSM 41529</strain>
    </source>
</reference>
<feature type="domain" description="FlgD/Vpr Ig-like" evidence="2">
    <location>
        <begin position="682"/>
        <end position="748"/>
    </location>
</feature>
<dbReference type="Pfam" id="PF13860">
    <property type="entry name" value="FlgD_ig"/>
    <property type="match status" value="1"/>
</dbReference>
<sequence length="768" mass="81491">MTLRQRRLRRSARSATLVAVTLTLASGVAVSLPPATARAADATEVVIPSPDAYDDRAETLLSTGDTGVLHQEQGSKSYLWTNTYNRQTIPVKALDGVDRQSIFSHHDQSNRVAYATTDADGATTITLLNVDQNTKSTLRLPDGYAHPQVYGGFVLATRTLEDGTYELRVLRPRAGDTPYDVQVQLPAGATAESEPVVLGGESTALLIRYRTGSTHGYGILNGITGAVAPLPVTGEASSFRLTRDTVTWFSRQDEQGVRVLPRDGSTTTPRVVPLTPRSPDSEITAYTVGRNVLWHEGDRGPLRLTPIDGAETSRVLLTDIEQGLQGSNSTLTALGRDADGTRAIHRFTVDGSGLVFDQQLRVVAPVTVAYGSIQALGLDRGTVRYVNALQETQRLHGKDIGTALDPAAGDDLPVYGDSAPGRFADGGDEGLARLVADPDNGGKDVLVTGDDPDRPVDRLPLPGADGRILDISPEYVLYESQGPLKRQYVIDIVRDRIVREQAAQAAALDYATLWTPSPDRPGTVIATDLRTGNQTDTVSLGASCAPEELQSNGALLYWSCPEQDQAGVQDPDTGTAYPAPATGALLGDGFIADHNTVDGTLGLTGLNEDGTTTDLGTVLGMKPTSAADSRGVTWAVDRRAGKLAYVDRAETVHVFAPQHGVSALSVRDRSVPATWDRGAETASWNAQWWLSKPAASWKLTLHNDDTDTEVRTWTGTSAASTVKVAWDGTTAEGPAAPDGAYTWTLTAAPADGQGDPVTVSGALTVTGS</sequence>